<dbReference type="PANTHER" id="PTHR34296:SF2">
    <property type="entry name" value="ABC TRANSPORTER GUANOSINE-BINDING PROTEIN NUPN"/>
    <property type="match status" value="1"/>
</dbReference>
<dbReference type="RefSeq" id="WP_061521803.1">
    <property type="nucleotide sequence ID" value="NZ_JANBMN010000026.1"/>
</dbReference>
<evidence type="ECO:0000256" key="2">
    <source>
        <dbReference type="ARBA" id="ARBA00008610"/>
    </source>
</evidence>
<evidence type="ECO:0000313" key="10">
    <source>
        <dbReference type="Proteomes" id="UP000075430"/>
    </source>
</evidence>
<keyword evidence="5" id="KW-0472">Membrane</keyword>
<dbReference type="GO" id="GO:0005886">
    <property type="term" value="C:plasma membrane"/>
    <property type="evidence" value="ECO:0007669"/>
    <property type="project" value="UniProtKB-SubCell"/>
</dbReference>
<feature type="signal peptide" evidence="7">
    <location>
        <begin position="1"/>
        <end position="19"/>
    </location>
</feature>
<evidence type="ECO:0000256" key="6">
    <source>
        <dbReference type="ARBA" id="ARBA00023288"/>
    </source>
</evidence>
<accession>A0A150F858</accession>
<comment type="similarity">
    <text evidence="2">Belongs to the BMP lipoprotein family.</text>
</comment>
<dbReference type="Proteomes" id="UP000075430">
    <property type="component" value="Unassembled WGS sequence"/>
</dbReference>
<dbReference type="STRING" id="1793963.AXI58_16165"/>
<comment type="caution">
    <text evidence="9">The sequence shown here is derived from an EMBL/GenBank/DDBJ whole genome shotgun (WGS) entry which is preliminary data.</text>
</comment>
<dbReference type="InterPro" id="IPR050957">
    <property type="entry name" value="BMP_lipoprotein"/>
</dbReference>
<evidence type="ECO:0000313" key="9">
    <source>
        <dbReference type="EMBL" id="KXZ18884.1"/>
    </source>
</evidence>
<name>A0A150F858_9BACI</name>
<evidence type="ECO:0000256" key="5">
    <source>
        <dbReference type="ARBA" id="ARBA00023136"/>
    </source>
</evidence>
<dbReference type="PANTHER" id="PTHR34296">
    <property type="entry name" value="TRANSCRIPTIONAL ACTIVATOR PROTEIN MED"/>
    <property type="match status" value="1"/>
</dbReference>
<reference evidence="10" key="1">
    <citation type="submission" date="2016-02" db="EMBL/GenBank/DDBJ databases">
        <authorList>
            <person name="Dunlap C."/>
        </authorList>
    </citation>
    <scope>NUCLEOTIDE SEQUENCE [LARGE SCALE GENOMIC DNA]</scope>
    <source>
        <strain evidence="10">NRRL B-41092</strain>
    </source>
</reference>
<feature type="chain" id="PRO_5038806664" evidence="7">
    <location>
        <begin position="20"/>
        <end position="317"/>
    </location>
</feature>
<keyword evidence="6" id="KW-0449">Lipoprotein</keyword>
<dbReference type="PROSITE" id="PS51257">
    <property type="entry name" value="PROKAR_LIPOPROTEIN"/>
    <property type="match status" value="1"/>
</dbReference>
<sequence length="317" mass="35231">MITRLVMIFSVLLLLSGCAQTPFKGKIEKVGMLFPDTINDLVWGTKGYKGLLAIQSEFNADVYYKENIKSDEDILKAIEDFHKRGVNLLYGHGKEYEEIFNMISKDYPDMEFVISNGTAKDDNVTSVHLMGEAMGFFGGMTAAHMSKTNQVGVIASFLWQPEVDGFIKGAKYENPDIVVNTEFTDHWDNDNEALSLYGKLKNEGTDVVYPAGDGYNVPVIQQIKKDGLYAIGYVADQADLGKNTVLTSTVQNVDKAYTLIAEQYNKGALKSGDHSFDFKDGVVEMGTFSPLVDKAFQQKIADLVKTYNQTNELPSNE</sequence>
<evidence type="ECO:0000256" key="4">
    <source>
        <dbReference type="ARBA" id="ARBA00022729"/>
    </source>
</evidence>
<comment type="subcellular location">
    <subcellularLocation>
        <location evidence="1">Cell membrane</location>
        <topology evidence="1">Lipid-anchor</topology>
    </subcellularLocation>
</comment>
<dbReference type="OrthoDB" id="2556857at2"/>
<keyword evidence="3" id="KW-1003">Cell membrane</keyword>
<protein>
    <submittedName>
        <fullName evidence="9">Transcriptional regulator</fullName>
    </submittedName>
</protein>
<keyword evidence="4 7" id="KW-0732">Signal</keyword>
<evidence type="ECO:0000256" key="1">
    <source>
        <dbReference type="ARBA" id="ARBA00004193"/>
    </source>
</evidence>
<dbReference type="InterPro" id="IPR028082">
    <property type="entry name" value="Peripla_BP_I"/>
</dbReference>
<proteinExistence type="inferred from homology"/>
<keyword evidence="10" id="KW-1185">Reference proteome</keyword>
<dbReference type="AlphaFoldDB" id="A0A150F858"/>
<feature type="domain" description="ABC transporter substrate-binding protein PnrA-like" evidence="8">
    <location>
        <begin position="27"/>
        <end position="317"/>
    </location>
</feature>
<dbReference type="CDD" id="cd06353">
    <property type="entry name" value="PBP1_Med-like"/>
    <property type="match status" value="1"/>
</dbReference>
<evidence type="ECO:0000259" key="8">
    <source>
        <dbReference type="Pfam" id="PF02608"/>
    </source>
</evidence>
<dbReference type="SUPFAM" id="SSF53822">
    <property type="entry name" value="Periplasmic binding protein-like I"/>
    <property type="match status" value="1"/>
</dbReference>
<dbReference type="EMBL" id="LSBA01000016">
    <property type="protein sequence ID" value="KXZ18884.1"/>
    <property type="molecule type" value="Genomic_DNA"/>
</dbReference>
<dbReference type="Gene3D" id="3.40.50.2300">
    <property type="match status" value="2"/>
</dbReference>
<gene>
    <name evidence="9" type="ORF">AXI58_16165</name>
</gene>
<organism evidence="9 10">
    <name type="scientific">Bacillus nakamurai</name>
    <dbReference type="NCBI Taxonomy" id="1793963"/>
    <lineage>
        <taxon>Bacteria</taxon>
        <taxon>Bacillati</taxon>
        <taxon>Bacillota</taxon>
        <taxon>Bacilli</taxon>
        <taxon>Bacillales</taxon>
        <taxon>Bacillaceae</taxon>
        <taxon>Bacillus</taxon>
    </lineage>
</organism>
<evidence type="ECO:0000256" key="3">
    <source>
        <dbReference type="ARBA" id="ARBA00022475"/>
    </source>
</evidence>
<dbReference type="InterPro" id="IPR003760">
    <property type="entry name" value="PnrA-like"/>
</dbReference>
<dbReference type="Pfam" id="PF02608">
    <property type="entry name" value="Bmp"/>
    <property type="match status" value="1"/>
</dbReference>
<evidence type="ECO:0000256" key="7">
    <source>
        <dbReference type="SAM" id="SignalP"/>
    </source>
</evidence>